<dbReference type="AlphaFoldDB" id="A0A1H6IEA0"/>
<dbReference type="RefSeq" id="WP_074714520.1">
    <property type="nucleotide sequence ID" value="NZ_FNWV01000002.1"/>
</dbReference>
<proteinExistence type="predicted"/>
<accession>A0A1H6IEA0</accession>
<protein>
    <submittedName>
        <fullName evidence="1">DNA polymerase-3 subunit delta</fullName>
    </submittedName>
</protein>
<dbReference type="GO" id="GO:0006261">
    <property type="term" value="P:DNA-templated DNA replication"/>
    <property type="evidence" value="ECO:0007669"/>
    <property type="project" value="TreeGrafter"/>
</dbReference>
<dbReference type="OrthoDB" id="9810148at2"/>
<evidence type="ECO:0000313" key="2">
    <source>
        <dbReference type="Proteomes" id="UP000183190"/>
    </source>
</evidence>
<dbReference type="PANTHER" id="PTHR11669">
    <property type="entry name" value="REPLICATION FACTOR C / DNA POLYMERASE III GAMMA-TAU SUBUNIT"/>
    <property type="match status" value="1"/>
</dbReference>
<dbReference type="SUPFAM" id="SSF52540">
    <property type="entry name" value="P-loop containing nucleoside triphosphate hydrolases"/>
    <property type="match status" value="1"/>
</dbReference>
<name>A0A1H6IEA0_RUMFL</name>
<reference evidence="1 2" key="1">
    <citation type="submission" date="2016-10" db="EMBL/GenBank/DDBJ databases">
        <authorList>
            <person name="de Groot N.N."/>
        </authorList>
    </citation>
    <scope>NUCLEOTIDE SEQUENCE [LARGE SCALE GENOMIC DNA]</scope>
    <source>
        <strain evidence="1 2">YAD2003</strain>
    </source>
</reference>
<organism evidence="1 2">
    <name type="scientific">Ruminococcus flavefaciens</name>
    <dbReference type="NCBI Taxonomy" id="1265"/>
    <lineage>
        <taxon>Bacteria</taxon>
        <taxon>Bacillati</taxon>
        <taxon>Bacillota</taxon>
        <taxon>Clostridia</taxon>
        <taxon>Eubacteriales</taxon>
        <taxon>Oscillospiraceae</taxon>
        <taxon>Ruminococcus</taxon>
    </lineage>
</organism>
<dbReference type="InterPro" id="IPR050238">
    <property type="entry name" value="DNA_Rep/Repair_Clamp_Loader"/>
</dbReference>
<dbReference type="Gene3D" id="3.40.50.300">
    <property type="entry name" value="P-loop containing nucleotide triphosphate hydrolases"/>
    <property type="match status" value="1"/>
</dbReference>
<sequence length="327" mass="35918">MKKIYGNKQLLDTLAGMASSGRTAHSLLICGEKGSGRKLMARYYTQSLMCEAPVGGKPCGVCNACTNIEKGIHPDVIFPEKTGKLNNFSVKEARDVIADAYVKPNNSSGCKVYIFEDCHNVDTRTQNALLKLIEEPPDYAYFIFTCGSKSEFLPTIISRCVCFTTSPVTEEEAAQSLAESGFEPDDIRRAVDCFHGCIGMCEQYITDEELRKRVDLTKALADSIIKKDEYALNVGFFSLGRERDDVREVLSMLDKLVRDAAVLGKDINGQTIGCFREGAVRLSELIIPSQAARIHSCIEKSWGAVESNVSIPLVLTALCAEIMDIIG</sequence>
<gene>
    <name evidence="1" type="ORF">SAMN02910265_00709</name>
</gene>
<dbReference type="PANTHER" id="PTHR11669:SF8">
    <property type="entry name" value="DNA POLYMERASE III SUBUNIT DELTA"/>
    <property type="match status" value="1"/>
</dbReference>
<dbReference type="EMBL" id="FNWV01000002">
    <property type="protein sequence ID" value="SEH45243.1"/>
    <property type="molecule type" value="Genomic_DNA"/>
</dbReference>
<dbReference type="InterPro" id="IPR027417">
    <property type="entry name" value="P-loop_NTPase"/>
</dbReference>
<dbReference type="Proteomes" id="UP000183190">
    <property type="component" value="Unassembled WGS sequence"/>
</dbReference>
<evidence type="ECO:0000313" key="1">
    <source>
        <dbReference type="EMBL" id="SEH45243.1"/>
    </source>
</evidence>
<dbReference type="Pfam" id="PF13177">
    <property type="entry name" value="DNA_pol3_delta2"/>
    <property type="match status" value="1"/>
</dbReference>